<evidence type="ECO:0000313" key="2">
    <source>
        <dbReference type="Proteomes" id="UP001339429"/>
    </source>
</evidence>
<gene>
    <name evidence="1" type="ORF">VXS00_01400</name>
</gene>
<dbReference type="Proteomes" id="UP001339429">
    <property type="component" value="Unassembled WGS sequence"/>
</dbReference>
<reference evidence="1 2" key="1">
    <citation type="submission" date="2024-01" db="EMBL/GenBank/DDBJ databases">
        <title>Active colonisers of the gastrointestinal tract of Atlantic salmon farmed in a warm water region.</title>
        <authorList>
            <person name="Bowman J.P."/>
        </authorList>
    </citation>
    <scope>NUCLEOTIDE SEQUENCE [LARGE SCALE GENOMIC DNA]</scope>
    <source>
        <strain evidence="1 2">S4MW1</strain>
    </source>
</reference>
<protein>
    <submittedName>
        <fullName evidence="1">Uncharacterized protein</fullName>
    </submittedName>
</protein>
<proteinExistence type="predicted"/>
<name>A0ABU6LF98_9GAMM</name>
<keyword evidence="2" id="KW-1185">Reference proteome</keyword>
<accession>A0ABU6LF98</accession>
<dbReference type="EMBL" id="JAYXUD010000001">
    <property type="protein sequence ID" value="MEC6897303.1"/>
    <property type="molecule type" value="Genomic_DNA"/>
</dbReference>
<evidence type="ECO:0000313" key="1">
    <source>
        <dbReference type="EMBL" id="MEC6897303.1"/>
    </source>
</evidence>
<dbReference type="RefSeq" id="WP_327779206.1">
    <property type="nucleotide sequence ID" value="NZ_JAYXUD010000001.1"/>
</dbReference>
<sequence length="348" mass="39816">MIITLCNSIFSAIKDNDESTISFLDDMITARRNGFVSLLLSKKEILFLLNYSDFNSRQKAILNFDKENATYLNQELRVLSSSIKFYHSGYVDSSGDIDISLYKEKIDSSSWYPLTKPFVIFENKDDDLVYRNILKWYFLEYVNNKNLHLSYEVLHGGGHTTAAVSEQALNCRLGVYAICDSDKKSPHSNIGSTARDAKTIFDSKNYSNNFLCIEAHEVENLVPLTFHEEIALDTQKTAINFIKYAVTKESSSYLYYDFKESIKLDLILSDTLCGNYWKNIISNSKYDNKTKGQNGKIACKLSSLVKHSIKAFSESDLVYTDNESLRNEWSKIGEFLVPKVLASRPYKM</sequence>
<organism evidence="1 2">
    <name type="scientific">Photobacterium piscicola</name>
    <dbReference type="NCBI Taxonomy" id="1378299"/>
    <lineage>
        <taxon>Bacteria</taxon>
        <taxon>Pseudomonadati</taxon>
        <taxon>Pseudomonadota</taxon>
        <taxon>Gammaproteobacteria</taxon>
        <taxon>Vibrionales</taxon>
        <taxon>Vibrionaceae</taxon>
        <taxon>Photobacterium</taxon>
    </lineage>
</organism>
<comment type="caution">
    <text evidence="1">The sequence shown here is derived from an EMBL/GenBank/DDBJ whole genome shotgun (WGS) entry which is preliminary data.</text>
</comment>